<gene>
    <name evidence="1" type="ORF">MOTC310_22230</name>
</gene>
<comment type="caution">
    <text evidence="1">The sequence shown here is derived from an EMBL/GenBank/DDBJ whole genome shotgun (WGS) entry which is preliminary data.</text>
</comment>
<sequence length="137" mass="13760">MGSAPTTGPLHVAAIDANGKKRALLVDDDGALKVATSVPTTVRSGQVKIVTTGTAVQLPAYQLRNGVAIKAHVANAQPDATNMLSAMVGPSGVTMQYDGAGNGYPLSPGEGASFACADASDVWLVGTAGDIFSFEGN</sequence>
<keyword evidence="2" id="KW-1185">Reference proteome</keyword>
<dbReference type="EMBL" id="MLCA01000010">
    <property type="protein sequence ID" value="MEE7493037.1"/>
    <property type="molecule type" value="Genomic_DNA"/>
</dbReference>
<accession>A0ABU7TUR6</accession>
<organism evidence="1 2">
    <name type="scientific">Methylobacterium oryzae</name>
    <dbReference type="NCBI Taxonomy" id="334852"/>
    <lineage>
        <taxon>Bacteria</taxon>
        <taxon>Pseudomonadati</taxon>
        <taxon>Pseudomonadota</taxon>
        <taxon>Alphaproteobacteria</taxon>
        <taxon>Hyphomicrobiales</taxon>
        <taxon>Methylobacteriaceae</taxon>
        <taxon>Methylobacterium</taxon>
    </lineage>
</organism>
<proteinExistence type="predicted"/>
<dbReference type="Proteomes" id="UP001355206">
    <property type="component" value="Unassembled WGS sequence"/>
</dbReference>
<protein>
    <submittedName>
        <fullName evidence="1">Uncharacterized protein</fullName>
    </submittedName>
</protein>
<evidence type="ECO:0000313" key="1">
    <source>
        <dbReference type="EMBL" id="MEE7493037.1"/>
    </source>
</evidence>
<evidence type="ECO:0000313" key="2">
    <source>
        <dbReference type="Proteomes" id="UP001355206"/>
    </source>
</evidence>
<reference evidence="1 2" key="1">
    <citation type="journal article" date="2012" name="Genet. Mol. Biol.">
        <title>Analysis of 16S rRNA and mxaF genes revealing insights into Methylobacterium niche-specific plant association.</title>
        <authorList>
            <person name="Dourado M.N."/>
            <person name="Andreote F.D."/>
            <person name="Dini-Andreote F."/>
            <person name="Conti R."/>
            <person name="Araujo J.M."/>
            <person name="Araujo W.L."/>
        </authorList>
    </citation>
    <scope>NUCLEOTIDE SEQUENCE [LARGE SCALE GENOMIC DNA]</scope>
    <source>
        <strain evidence="1 2">TC3-10</strain>
    </source>
</reference>
<name>A0ABU7TUR6_9HYPH</name>